<comment type="similarity">
    <text evidence="6">Belongs to the ThrE exporter (TC 2.A.79) family.</text>
</comment>
<name>A0A0W7TTX0_9FIRM</name>
<reference evidence="9 10" key="1">
    <citation type="submission" date="2015-10" db="EMBL/GenBank/DDBJ databases">
        <title>A novel member of the family Ruminococcaceae isolated from human faeces.</title>
        <authorList>
            <person name="Shkoporov A.N."/>
            <person name="Chaplin A.V."/>
            <person name="Motuzova O.V."/>
            <person name="Kafarskaia L.I."/>
            <person name="Efimov B.A."/>
        </authorList>
    </citation>
    <scope>NUCLEOTIDE SEQUENCE [LARGE SCALE GENOMIC DNA]</scope>
    <source>
        <strain evidence="9 10">668</strain>
    </source>
</reference>
<feature type="transmembrane region" description="Helical" evidence="7">
    <location>
        <begin position="231"/>
        <end position="249"/>
    </location>
</feature>
<evidence type="ECO:0000256" key="2">
    <source>
        <dbReference type="ARBA" id="ARBA00022475"/>
    </source>
</evidence>
<gene>
    <name evidence="9" type="ORF">ASJ35_03050</name>
</gene>
<dbReference type="PANTHER" id="PTHR34390:SF2">
    <property type="entry name" value="SUCCINATE TRANSPORTER SUBUNIT YJJP-RELATED"/>
    <property type="match status" value="1"/>
</dbReference>
<dbReference type="Proteomes" id="UP000053433">
    <property type="component" value="Unassembled WGS sequence"/>
</dbReference>
<dbReference type="GO" id="GO:0005886">
    <property type="term" value="C:plasma membrane"/>
    <property type="evidence" value="ECO:0007669"/>
    <property type="project" value="UniProtKB-SubCell"/>
</dbReference>
<feature type="domain" description="Threonine/serine exporter-like N-terminal" evidence="8">
    <location>
        <begin position="47"/>
        <end position="282"/>
    </location>
</feature>
<sequence length="287" mass="30066">MVHAGPAPADAAGKIVDFAEGKRMAQGQAAAPPGAAETQDGALLACILDMGELLLTSGAEVMRVEDTLTRLCMVYGFAQADVFTITSSIVLTVRTPEGRALTQTRRIRARDTDLGRVERVNALSRRLCAGPLPPEKFRQAVEEVRNAPAYPDAAQCAMYAVISAAFSVFFGGTLRDAATAAVSGMLLFGALRFCQRLRLNGILQSMLASALAALAVMLMVGFGLGQNPDKIIIGNIMLLIPGIALTTSLRDMINGDTISGLLGLSEAVLKALAIAIGFAAVLMRMGG</sequence>
<evidence type="ECO:0000313" key="9">
    <source>
        <dbReference type="EMBL" id="KUE77272.1"/>
    </source>
</evidence>
<dbReference type="GO" id="GO:0022857">
    <property type="term" value="F:transmembrane transporter activity"/>
    <property type="evidence" value="ECO:0007669"/>
    <property type="project" value="InterPro"/>
</dbReference>
<evidence type="ECO:0000256" key="4">
    <source>
        <dbReference type="ARBA" id="ARBA00022989"/>
    </source>
</evidence>
<evidence type="ECO:0000259" key="8">
    <source>
        <dbReference type="Pfam" id="PF06738"/>
    </source>
</evidence>
<dbReference type="InterPro" id="IPR050539">
    <property type="entry name" value="ThrE_Dicarb/AminoAcid_Exp"/>
</dbReference>
<dbReference type="GO" id="GO:0015744">
    <property type="term" value="P:succinate transport"/>
    <property type="evidence" value="ECO:0007669"/>
    <property type="project" value="TreeGrafter"/>
</dbReference>
<evidence type="ECO:0000256" key="5">
    <source>
        <dbReference type="ARBA" id="ARBA00023136"/>
    </source>
</evidence>
<protein>
    <recommendedName>
        <fullName evidence="8">Threonine/serine exporter-like N-terminal domain-containing protein</fullName>
    </recommendedName>
</protein>
<keyword evidence="4 7" id="KW-1133">Transmembrane helix</keyword>
<proteinExistence type="inferred from homology"/>
<keyword evidence="2" id="KW-1003">Cell membrane</keyword>
<dbReference type="PANTHER" id="PTHR34390">
    <property type="entry name" value="UPF0442 PROTEIN YJJB-RELATED"/>
    <property type="match status" value="1"/>
</dbReference>
<evidence type="ECO:0000313" key="10">
    <source>
        <dbReference type="Proteomes" id="UP000053433"/>
    </source>
</evidence>
<evidence type="ECO:0000256" key="7">
    <source>
        <dbReference type="SAM" id="Phobius"/>
    </source>
</evidence>
<dbReference type="EMBL" id="LMUA01000003">
    <property type="protein sequence ID" value="KUE77272.1"/>
    <property type="molecule type" value="Genomic_DNA"/>
</dbReference>
<evidence type="ECO:0000256" key="1">
    <source>
        <dbReference type="ARBA" id="ARBA00004651"/>
    </source>
</evidence>
<comment type="subcellular location">
    <subcellularLocation>
        <location evidence="1">Cell membrane</location>
        <topology evidence="1">Multi-pass membrane protein</topology>
    </subcellularLocation>
</comment>
<feature type="transmembrane region" description="Helical" evidence="7">
    <location>
        <begin position="261"/>
        <end position="283"/>
    </location>
</feature>
<keyword evidence="3 7" id="KW-0812">Transmembrane</keyword>
<evidence type="ECO:0000256" key="3">
    <source>
        <dbReference type="ARBA" id="ARBA00022692"/>
    </source>
</evidence>
<comment type="caution">
    <text evidence="9">The sequence shown here is derived from an EMBL/GenBank/DDBJ whole genome shotgun (WGS) entry which is preliminary data.</text>
</comment>
<keyword evidence="5 7" id="KW-0472">Membrane</keyword>
<dbReference type="InterPro" id="IPR010619">
    <property type="entry name" value="ThrE-like_N"/>
</dbReference>
<dbReference type="Pfam" id="PF06738">
    <property type="entry name" value="ThrE"/>
    <property type="match status" value="1"/>
</dbReference>
<accession>A0A0W7TTX0</accession>
<evidence type="ECO:0000256" key="6">
    <source>
        <dbReference type="ARBA" id="ARBA00034125"/>
    </source>
</evidence>
<dbReference type="AlphaFoldDB" id="A0A0W7TTX0"/>
<organism evidence="9 10">
    <name type="scientific">Ruthenibacterium lactatiformans</name>
    <dbReference type="NCBI Taxonomy" id="1550024"/>
    <lineage>
        <taxon>Bacteria</taxon>
        <taxon>Bacillati</taxon>
        <taxon>Bacillota</taxon>
        <taxon>Clostridia</taxon>
        <taxon>Eubacteriales</taxon>
        <taxon>Oscillospiraceae</taxon>
        <taxon>Ruthenibacterium</taxon>
    </lineage>
</organism>
<feature type="transmembrane region" description="Helical" evidence="7">
    <location>
        <begin position="206"/>
        <end position="225"/>
    </location>
</feature>